<reference evidence="2 3" key="1">
    <citation type="journal article" date="2018" name="Front. Microbiol.">
        <title>Jumbo Bacteriophages Are Represented Within an Increasing Diversity of Environmental Viruses Infecting the Emerging Phytopathogen, Dickeya solani.</title>
        <authorList>
            <person name="Day A.W."/>
            <person name="Ahn J."/>
            <person name="Salmond G.P.C."/>
        </authorList>
    </citation>
    <scope>NUCLEOTIDE SEQUENCE [LARGE SCALE GENOMIC DNA]</scope>
</reference>
<evidence type="ECO:0000313" key="2">
    <source>
        <dbReference type="EMBL" id="AXG67319.1"/>
    </source>
</evidence>
<evidence type="ECO:0000313" key="3">
    <source>
        <dbReference type="Proteomes" id="UP000262440"/>
    </source>
</evidence>
<keyword evidence="3" id="KW-1185">Reference proteome</keyword>
<organism evidence="2 3">
    <name type="scientific">Dickeya phage vB_DsoM_AD1</name>
    <dbReference type="NCBI Taxonomy" id="2283029"/>
    <lineage>
        <taxon>Viruses</taxon>
        <taxon>Duplodnaviria</taxon>
        <taxon>Heunggongvirae</taxon>
        <taxon>Uroviricota</taxon>
        <taxon>Caudoviricetes</taxon>
        <taxon>Alexandravirus</taxon>
        <taxon>Alexandravirus AD1</taxon>
    </lineage>
</organism>
<proteinExistence type="predicted"/>
<dbReference type="Proteomes" id="UP000262440">
    <property type="component" value="Segment"/>
</dbReference>
<feature type="region of interest" description="Disordered" evidence="1">
    <location>
        <begin position="22"/>
        <end position="45"/>
    </location>
</feature>
<evidence type="ECO:0000256" key="1">
    <source>
        <dbReference type="SAM" id="MobiDB-lite"/>
    </source>
</evidence>
<sequence length="65" mass="7512">MTHGKLTEAELASLRFKLKVREEQRPLPDTHAMPDPKFDTHRIDPRTDMIVGDIKHHFPPKGKAQ</sequence>
<gene>
    <name evidence="2" type="ORF">AD1_275</name>
</gene>
<dbReference type="EMBL" id="MH460463">
    <property type="protein sequence ID" value="AXG67319.1"/>
    <property type="molecule type" value="Genomic_DNA"/>
</dbReference>
<accession>A0A384ZYM7</accession>
<protein>
    <submittedName>
        <fullName evidence="2">Uncharacterized protein</fullName>
    </submittedName>
</protein>
<name>A0A384ZYM7_9CAUD</name>